<dbReference type="GO" id="GO:0005737">
    <property type="term" value="C:cytoplasm"/>
    <property type="evidence" value="ECO:0007669"/>
    <property type="project" value="TreeGrafter"/>
</dbReference>
<proteinExistence type="predicted"/>
<evidence type="ECO:0000313" key="1">
    <source>
        <dbReference type="EMBL" id="WVY92070.1"/>
    </source>
</evidence>
<evidence type="ECO:0000313" key="2">
    <source>
        <dbReference type="Proteomes" id="UP001374535"/>
    </source>
</evidence>
<dbReference type="GO" id="GO:0031929">
    <property type="term" value="P:TOR signaling"/>
    <property type="evidence" value="ECO:0007669"/>
    <property type="project" value="InterPro"/>
</dbReference>
<accession>A0AAQ3MJM3</accession>
<dbReference type="PANTHER" id="PTHR12848:SF16">
    <property type="entry name" value="REGULATORY-ASSOCIATED PROTEIN OF MTOR"/>
    <property type="match status" value="1"/>
</dbReference>
<dbReference type="PANTHER" id="PTHR12848">
    <property type="entry name" value="REGULATORY-ASSOCIATED PROTEIN OF MTOR"/>
    <property type="match status" value="1"/>
</dbReference>
<dbReference type="GO" id="GO:0030674">
    <property type="term" value="F:protein-macromolecule adaptor activity"/>
    <property type="evidence" value="ECO:0007669"/>
    <property type="project" value="TreeGrafter"/>
</dbReference>
<dbReference type="InterPro" id="IPR004083">
    <property type="entry name" value="Raptor"/>
</dbReference>
<name>A0AAQ3MJM3_VIGMU</name>
<dbReference type="GO" id="GO:0031931">
    <property type="term" value="C:TORC1 complex"/>
    <property type="evidence" value="ECO:0007669"/>
    <property type="project" value="InterPro"/>
</dbReference>
<sequence>MRVGASVSPSSLLHFCVAFVPPFQSPPPLQRWNSPLPQWRSSFFFVLREQREMVAFVLAVIVDGHRRGQEAVRASAIFALGTLLDMGFDTCRSVGGDEECDDDEKFRAEVSIVKSMLGVASDGSPLVRAEHIGSDNSPVVRDGRVSSSIPLFDDSSHHSDSGILNDGFGNEVVNPKQKGYGKKRKKRILPPRFKFQRGSSAGHIASVHMEPRHKVTLTRGNILHFYASVQN</sequence>
<keyword evidence="2" id="KW-1185">Reference proteome</keyword>
<dbReference type="GO" id="GO:0071230">
    <property type="term" value="P:cellular response to amino acid stimulus"/>
    <property type="evidence" value="ECO:0007669"/>
    <property type="project" value="TreeGrafter"/>
</dbReference>
<dbReference type="EMBL" id="CP144690">
    <property type="protein sequence ID" value="WVY92070.1"/>
    <property type="molecule type" value="Genomic_DNA"/>
</dbReference>
<dbReference type="GO" id="GO:0030307">
    <property type="term" value="P:positive regulation of cell growth"/>
    <property type="evidence" value="ECO:0007669"/>
    <property type="project" value="TreeGrafter"/>
</dbReference>
<gene>
    <name evidence="1" type="ORF">V8G54_037584</name>
</gene>
<reference evidence="1 2" key="1">
    <citation type="journal article" date="2023" name="Life. Sci Alliance">
        <title>Evolutionary insights into 3D genome organization and epigenetic landscape of Vigna mungo.</title>
        <authorList>
            <person name="Junaid A."/>
            <person name="Singh B."/>
            <person name="Bhatia S."/>
        </authorList>
    </citation>
    <scope>NUCLEOTIDE SEQUENCE [LARGE SCALE GENOMIC DNA]</scope>
    <source>
        <strain evidence="1">Urdbean</strain>
    </source>
</reference>
<dbReference type="Proteomes" id="UP001374535">
    <property type="component" value="Chromosome 11"/>
</dbReference>
<dbReference type="GO" id="GO:0010506">
    <property type="term" value="P:regulation of autophagy"/>
    <property type="evidence" value="ECO:0007669"/>
    <property type="project" value="TreeGrafter"/>
</dbReference>
<organism evidence="1 2">
    <name type="scientific">Vigna mungo</name>
    <name type="common">Black gram</name>
    <name type="synonym">Phaseolus mungo</name>
    <dbReference type="NCBI Taxonomy" id="3915"/>
    <lineage>
        <taxon>Eukaryota</taxon>
        <taxon>Viridiplantae</taxon>
        <taxon>Streptophyta</taxon>
        <taxon>Embryophyta</taxon>
        <taxon>Tracheophyta</taxon>
        <taxon>Spermatophyta</taxon>
        <taxon>Magnoliopsida</taxon>
        <taxon>eudicotyledons</taxon>
        <taxon>Gunneridae</taxon>
        <taxon>Pentapetalae</taxon>
        <taxon>rosids</taxon>
        <taxon>fabids</taxon>
        <taxon>Fabales</taxon>
        <taxon>Fabaceae</taxon>
        <taxon>Papilionoideae</taxon>
        <taxon>50 kb inversion clade</taxon>
        <taxon>NPAAA clade</taxon>
        <taxon>indigoferoid/millettioid clade</taxon>
        <taxon>Phaseoleae</taxon>
        <taxon>Vigna</taxon>
    </lineage>
</organism>
<dbReference type="GO" id="GO:0009267">
    <property type="term" value="P:cellular response to starvation"/>
    <property type="evidence" value="ECO:0007669"/>
    <property type="project" value="TreeGrafter"/>
</dbReference>
<protein>
    <submittedName>
        <fullName evidence="1">Uncharacterized protein</fullName>
    </submittedName>
</protein>
<dbReference type="AlphaFoldDB" id="A0AAQ3MJM3"/>